<dbReference type="SUPFAM" id="SSF48452">
    <property type="entry name" value="TPR-like"/>
    <property type="match status" value="2"/>
</dbReference>
<reference evidence="1 2" key="1">
    <citation type="journal article" date="2019" name="Int. J. Syst. Evol. Microbiol.">
        <title>The Global Catalogue of Microorganisms (GCM) 10K type strain sequencing project: providing services to taxonomists for standard genome sequencing and annotation.</title>
        <authorList>
            <consortium name="The Broad Institute Genomics Platform"/>
            <consortium name="The Broad Institute Genome Sequencing Center for Infectious Disease"/>
            <person name="Wu L."/>
            <person name="Ma J."/>
        </authorList>
    </citation>
    <scope>NUCLEOTIDE SEQUENCE [LARGE SCALE GENOMIC DNA]</scope>
    <source>
        <strain evidence="1 2">JCM 3380</strain>
    </source>
</reference>
<dbReference type="Gene3D" id="1.25.40.10">
    <property type="entry name" value="Tetratricopeptide repeat domain"/>
    <property type="match status" value="1"/>
</dbReference>
<accession>A0ABN0UIJ4</accession>
<keyword evidence="2" id="KW-1185">Reference proteome</keyword>
<gene>
    <name evidence="1" type="ORF">GCM10010492_60280</name>
</gene>
<protein>
    <recommendedName>
        <fullName evidence="3">NB-ARC domain-containing protein</fullName>
    </recommendedName>
</protein>
<dbReference type="InterPro" id="IPR019734">
    <property type="entry name" value="TPR_rpt"/>
</dbReference>
<sequence>MSGDMRNVIHSHETDVAIQVGVLHGDIALSGSIRPVIPRQLPMEPRWLVAREREMSELTDLLADVWPAVVIEGIGGVGKTTLALHWACQNAVRYPDGQLFADLRGFDPLGAPADPGTVLHGFLLALGVAPATIPTGVDAAAALYRTVLAERRVLIVLDNARDAGQVLPLLPGTMSCAVLVTTRNRLSWLRTQGVVSVRLETMADADARTVLERVLENEVARIDLASVTAIVRRCSGLPLALTIAAARVAEHPDFPVSELVAELDEEATRLSAFDAGDGVRSLRAVLSWSSGSLDKELIRAFRLLGAAPVTDVGVSTAAWLWSVSPRDAANTMRALEVANLVRQHRPGRFHMHDLVRLHAAELAADAESRTALRRLVDCFAYTARVADNLLYPHRYAWPPPDLPDGCDPVQLADDPAAVTWFATEHPTLIALHEAARREQWHEAVWHIAHGLDTYQYRLGLLTENVGVARLGLEAAVTIGVARLRASALRQLGRAHTRANSLAEAETCLLEALRIEEDAGFAMGRAHTHHDLQRVYCRRGRYKEALYHSQIAMRLYRAENNPVGAAHSLNAQGWLHARLGDVALALDCCKRALALHTAHGNVSGQAITSDALGRIARDAGYLDEAALHSMVAVRLARQLGNRFAEADHTEQLAAVLIGKGEYASARRLLHAAHELFVAQHRLGDAERVLNQLRTCPEVRESDHSQE</sequence>
<evidence type="ECO:0008006" key="3">
    <source>
        <dbReference type="Google" id="ProtNLM"/>
    </source>
</evidence>
<proteinExistence type="predicted"/>
<dbReference type="PRINTS" id="PR00364">
    <property type="entry name" value="DISEASERSIST"/>
</dbReference>
<dbReference type="SUPFAM" id="SSF52540">
    <property type="entry name" value="P-loop containing nucleoside triphosphate hydrolases"/>
    <property type="match status" value="1"/>
</dbReference>
<dbReference type="PANTHER" id="PTHR47691:SF3">
    <property type="entry name" value="HTH-TYPE TRANSCRIPTIONAL REGULATOR RV0890C-RELATED"/>
    <property type="match status" value="1"/>
</dbReference>
<dbReference type="SMART" id="SM00028">
    <property type="entry name" value="TPR"/>
    <property type="match status" value="3"/>
</dbReference>
<evidence type="ECO:0000313" key="2">
    <source>
        <dbReference type="Proteomes" id="UP001500416"/>
    </source>
</evidence>
<dbReference type="Pfam" id="PF13424">
    <property type="entry name" value="TPR_12"/>
    <property type="match status" value="1"/>
</dbReference>
<dbReference type="Proteomes" id="UP001500416">
    <property type="component" value="Unassembled WGS sequence"/>
</dbReference>
<dbReference type="InterPro" id="IPR027417">
    <property type="entry name" value="P-loop_NTPase"/>
</dbReference>
<dbReference type="InterPro" id="IPR011990">
    <property type="entry name" value="TPR-like_helical_dom_sf"/>
</dbReference>
<dbReference type="PANTHER" id="PTHR47691">
    <property type="entry name" value="REGULATOR-RELATED"/>
    <property type="match status" value="1"/>
</dbReference>
<dbReference type="Gene3D" id="3.40.50.300">
    <property type="entry name" value="P-loop containing nucleotide triphosphate hydrolases"/>
    <property type="match status" value="1"/>
</dbReference>
<organism evidence="1 2">
    <name type="scientific">Saccharothrix mutabilis subsp. mutabilis</name>
    <dbReference type="NCBI Taxonomy" id="66855"/>
    <lineage>
        <taxon>Bacteria</taxon>
        <taxon>Bacillati</taxon>
        <taxon>Actinomycetota</taxon>
        <taxon>Actinomycetes</taxon>
        <taxon>Pseudonocardiales</taxon>
        <taxon>Pseudonocardiaceae</taxon>
        <taxon>Saccharothrix</taxon>
    </lineage>
</organism>
<evidence type="ECO:0000313" key="1">
    <source>
        <dbReference type="EMBL" id="GAA0251803.1"/>
    </source>
</evidence>
<name>A0ABN0UIJ4_9PSEU</name>
<comment type="caution">
    <text evidence="1">The sequence shown here is derived from an EMBL/GenBank/DDBJ whole genome shotgun (WGS) entry which is preliminary data.</text>
</comment>
<dbReference type="EMBL" id="BAAABU010000019">
    <property type="protein sequence ID" value="GAA0251803.1"/>
    <property type="molecule type" value="Genomic_DNA"/>
</dbReference>
<dbReference type="RefSeq" id="WP_343937325.1">
    <property type="nucleotide sequence ID" value="NZ_BAAABU010000019.1"/>
</dbReference>